<protein>
    <submittedName>
        <fullName evidence="1">Methyltransferase</fullName>
    </submittedName>
</protein>
<proteinExistence type="predicted"/>
<dbReference type="PIRSF" id="PIRSF031679">
    <property type="entry name" value="Mtase_Alr7345_prd"/>
    <property type="match status" value="1"/>
</dbReference>
<keyword evidence="1" id="KW-0489">Methyltransferase</keyword>
<comment type="caution">
    <text evidence="1">The sequence shown here is derived from an EMBL/GenBank/DDBJ whole genome shotgun (WGS) entry which is preliminary data.</text>
</comment>
<organism evidence="1 2">
    <name type="scientific">Lichenibacterium ramalinae</name>
    <dbReference type="NCBI Taxonomy" id="2316527"/>
    <lineage>
        <taxon>Bacteria</taxon>
        <taxon>Pseudomonadati</taxon>
        <taxon>Pseudomonadota</taxon>
        <taxon>Alphaproteobacteria</taxon>
        <taxon>Hyphomicrobiales</taxon>
        <taxon>Lichenihabitantaceae</taxon>
        <taxon>Lichenibacterium</taxon>
    </lineage>
</organism>
<dbReference type="InterPro" id="IPR016980">
    <property type="entry name" value="S-AdoMet-dep_MeTrfase_Alr7345"/>
</dbReference>
<reference evidence="1 2" key="1">
    <citation type="submission" date="2018-09" db="EMBL/GenBank/DDBJ databases">
        <authorList>
            <person name="Grouzdev D.S."/>
            <person name="Krutkina M.S."/>
        </authorList>
    </citation>
    <scope>NUCLEOTIDE SEQUENCE [LARGE SCALE GENOMIC DNA]</scope>
    <source>
        <strain evidence="1 2">RmlP001</strain>
    </source>
</reference>
<evidence type="ECO:0000313" key="1">
    <source>
        <dbReference type="EMBL" id="RYB04248.1"/>
    </source>
</evidence>
<accession>A0A4Q2RCJ0</accession>
<keyword evidence="1" id="KW-0808">Transferase</keyword>
<sequence>MLLVSVGAAPGQETPAAPDPALQAAVAGPARNPRFLSRDAARHPVDELTFFGLTPGMTIVELWPIGGYWTEILAPYLRDGGGTYVAALETQPAGSPERDAATKRGAYFTRRLAEDQDLFAGVKLATLGPGTENIVPPGSADLILSYRDLHLWMKQGFAEEALVDCYKALKPGGILALVDHRGNRAGEQDTHAADGYVREDYAKGLAELAGFAFVAASEIEANPKDTADWPHGVTTLGPTFALGAQDRERYAAVGEPDNFVLKFRKPQ</sequence>
<gene>
    <name evidence="1" type="ORF">D3272_14475</name>
</gene>
<dbReference type="Proteomes" id="UP000289411">
    <property type="component" value="Unassembled WGS sequence"/>
</dbReference>
<dbReference type="SUPFAM" id="SSF53335">
    <property type="entry name" value="S-adenosyl-L-methionine-dependent methyltransferases"/>
    <property type="match status" value="1"/>
</dbReference>
<dbReference type="GO" id="GO:0032259">
    <property type="term" value="P:methylation"/>
    <property type="evidence" value="ECO:0007669"/>
    <property type="project" value="UniProtKB-KW"/>
</dbReference>
<dbReference type="GO" id="GO:0008168">
    <property type="term" value="F:methyltransferase activity"/>
    <property type="evidence" value="ECO:0007669"/>
    <property type="project" value="UniProtKB-KW"/>
</dbReference>
<reference evidence="1 2" key="2">
    <citation type="submission" date="2019-02" db="EMBL/GenBank/DDBJ databases">
        <title>'Lichenibacterium ramalinii' gen. nov. sp. nov., 'Lichenibacterium minor' gen. nov. sp. nov.</title>
        <authorList>
            <person name="Pankratov T."/>
        </authorList>
    </citation>
    <scope>NUCLEOTIDE SEQUENCE [LARGE SCALE GENOMIC DNA]</scope>
    <source>
        <strain evidence="1 2">RmlP001</strain>
    </source>
</reference>
<dbReference type="Gene3D" id="3.40.50.150">
    <property type="entry name" value="Vaccinia Virus protein VP39"/>
    <property type="match status" value="1"/>
</dbReference>
<dbReference type="EMBL" id="QYBC01000011">
    <property type="protein sequence ID" value="RYB04248.1"/>
    <property type="molecule type" value="Genomic_DNA"/>
</dbReference>
<dbReference type="OrthoDB" id="9342567at2"/>
<name>A0A4Q2RCJ0_9HYPH</name>
<dbReference type="InterPro" id="IPR029063">
    <property type="entry name" value="SAM-dependent_MTases_sf"/>
</dbReference>
<keyword evidence="2" id="KW-1185">Reference proteome</keyword>
<dbReference type="AlphaFoldDB" id="A0A4Q2RCJ0"/>
<evidence type="ECO:0000313" key="2">
    <source>
        <dbReference type="Proteomes" id="UP000289411"/>
    </source>
</evidence>